<organism evidence="2 3">
    <name type="scientific">Listeria monocytogenes serotype 1/2a (strain 10403S)</name>
    <dbReference type="NCBI Taxonomy" id="393133"/>
    <lineage>
        <taxon>Bacteria</taxon>
        <taxon>Bacillati</taxon>
        <taxon>Bacillota</taxon>
        <taxon>Bacilli</taxon>
        <taxon>Bacillales</taxon>
        <taxon>Listeriaceae</taxon>
        <taxon>Listeria</taxon>
    </lineage>
</organism>
<proteinExistence type="predicted"/>
<dbReference type="Proteomes" id="UP000001288">
    <property type="component" value="Chromosome"/>
</dbReference>
<feature type="transmembrane region" description="Helical" evidence="1">
    <location>
        <begin position="31"/>
        <end position="51"/>
    </location>
</feature>
<name>A0A0H3GA15_LISM4</name>
<sequence length="80" mass="9098">MKRIILTSTLIVWTIVCIYMSISMVSNNTGIAFPIWLHIILLICFLATSIVNVKKKEYLWSTMLFEGVLVVLLSLIIVLV</sequence>
<dbReference type="RefSeq" id="WP_014600532.1">
    <property type="nucleotide sequence ID" value="NC_017544.1"/>
</dbReference>
<keyword evidence="1" id="KW-0472">Membrane</keyword>
<feature type="transmembrane region" description="Helical" evidence="1">
    <location>
        <begin position="58"/>
        <end position="79"/>
    </location>
</feature>
<evidence type="ECO:0000313" key="3">
    <source>
        <dbReference type="Proteomes" id="UP000001288"/>
    </source>
</evidence>
<dbReference type="HOGENOM" id="CLU_195977_0_0_9"/>
<dbReference type="KEGG" id="lmt:LMRG_00156"/>
<gene>
    <name evidence="2" type="ordered locus">LMRG_00156</name>
</gene>
<dbReference type="AlphaFoldDB" id="A0A0H3GA15"/>
<reference evidence="3" key="1">
    <citation type="submission" date="2010-04" db="EMBL/GenBank/DDBJ databases">
        <title>The genome sequence of Listeria monocytogenes strain 10403S.</title>
        <authorList>
            <consortium name="The Broad Institute Genome Sequencing Platform"/>
            <consortium name="The Broad Institute Genome Sequencing Center for Infectious Disease."/>
            <person name="Borowsky M."/>
            <person name="Borodovsky M."/>
            <person name="Young S.K."/>
            <person name="Zeng Q."/>
            <person name="Koehrsen M."/>
            <person name="Fitzgerald M."/>
            <person name="Wiedmann M."/>
            <person name="Swaminathan B."/>
            <person name="Lauer P."/>
            <person name="Portnoy D."/>
            <person name="Cossart P."/>
            <person name="Buchrieser C."/>
            <person name="Higgins D."/>
            <person name="Abouelleil A."/>
            <person name="Alvarado L."/>
            <person name="Arachchi H.M."/>
            <person name="Berlin A."/>
            <person name="Borenstein D."/>
            <person name="Brown A."/>
            <person name="Chapman S.B."/>
            <person name="Chen Z."/>
            <person name="Dunbar C.D."/>
            <person name="Engels R."/>
            <person name="Freedman E."/>
            <person name="Gearin G."/>
            <person name="Gellesch M."/>
            <person name="Goldberg J."/>
            <person name="Griggs A."/>
            <person name="Gujja S."/>
            <person name="Heilman E."/>
            <person name="Heiman D."/>
            <person name="Howarth C."/>
            <person name="Jen D."/>
            <person name="Larson L."/>
            <person name="Lui A."/>
            <person name="MacDonald J."/>
            <person name="Mehta T."/>
            <person name="Montmayeur A."/>
            <person name="Neiman D."/>
            <person name="Park D."/>
            <person name="Pearson M."/>
            <person name="Priest M."/>
            <person name="Richards J."/>
            <person name="Roberts A."/>
            <person name="Saif S."/>
            <person name="Shea T."/>
            <person name="Shenoy N."/>
            <person name="Sisk P."/>
            <person name="Stolte C."/>
            <person name="Sykes S."/>
            <person name="Walk T."/>
            <person name="White J."/>
            <person name="Yandava C."/>
            <person name="Haas B."/>
            <person name="Nusbaum C."/>
            <person name="Birren B."/>
        </authorList>
    </citation>
    <scope>NUCLEOTIDE SEQUENCE [LARGE SCALE GENOMIC DNA]</scope>
    <source>
        <strain evidence="3">10403S</strain>
    </source>
</reference>
<dbReference type="EMBL" id="CP002002">
    <property type="protein sequence ID" value="AEO05475.1"/>
    <property type="molecule type" value="Genomic_DNA"/>
</dbReference>
<accession>A0A0H3GA15</accession>
<keyword evidence="1" id="KW-1133">Transmembrane helix</keyword>
<evidence type="ECO:0000313" key="2">
    <source>
        <dbReference type="EMBL" id="AEO05475.1"/>
    </source>
</evidence>
<protein>
    <submittedName>
        <fullName evidence="2">Uncharacterized protein</fullName>
    </submittedName>
</protein>
<keyword evidence="1" id="KW-0812">Transmembrane</keyword>
<evidence type="ECO:0000256" key="1">
    <source>
        <dbReference type="SAM" id="Phobius"/>
    </source>
</evidence>
<feature type="transmembrane region" description="Helical" evidence="1">
    <location>
        <begin position="5"/>
        <end position="25"/>
    </location>
</feature>